<reference evidence="7 8" key="1">
    <citation type="submission" date="2018-10" db="EMBL/GenBank/DDBJ databases">
        <title>Genome assembly for a Yunnan-Guizhou Plateau 3E fish, Anabarilius grahami (Regan), and its evolutionary and genetic applications.</title>
        <authorList>
            <person name="Jiang W."/>
        </authorList>
    </citation>
    <scope>NUCLEOTIDE SEQUENCE [LARGE SCALE GENOMIC DNA]</scope>
    <source>
        <strain evidence="7">AG-KIZ</strain>
        <tissue evidence="7">Muscle</tissue>
    </source>
</reference>
<protein>
    <recommendedName>
        <fullName evidence="6">THAP-type domain-containing protein</fullName>
    </recommendedName>
</protein>
<evidence type="ECO:0000259" key="6">
    <source>
        <dbReference type="PROSITE" id="PS50950"/>
    </source>
</evidence>
<evidence type="ECO:0000313" key="8">
    <source>
        <dbReference type="Proteomes" id="UP000281406"/>
    </source>
</evidence>
<evidence type="ECO:0000256" key="2">
    <source>
        <dbReference type="ARBA" id="ARBA00022771"/>
    </source>
</evidence>
<dbReference type="PROSITE" id="PS50950">
    <property type="entry name" value="ZF_THAP"/>
    <property type="match status" value="1"/>
</dbReference>
<feature type="domain" description="THAP-type" evidence="6">
    <location>
        <begin position="4"/>
        <end position="114"/>
    </location>
</feature>
<dbReference type="Proteomes" id="UP000281406">
    <property type="component" value="Unassembled WGS sequence"/>
</dbReference>
<keyword evidence="1" id="KW-0479">Metal-binding</keyword>
<evidence type="ECO:0000256" key="1">
    <source>
        <dbReference type="ARBA" id="ARBA00022723"/>
    </source>
</evidence>
<dbReference type="OrthoDB" id="10020990at2759"/>
<dbReference type="PANTHER" id="PTHR23080">
    <property type="entry name" value="THAP DOMAIN PROTEIN"/>
    <property type="match status" value="1"/>
</dbReference>
<proteinExistence type="predicted"/>
<dbReference type="EMBL" id="RJVU01080352">
    <property type="protein sequence ID" value="ROI15095.1"/>
    <property type="molecule type" value="Genomic_DNA"/>
</dbReference>
<evidence type="ECO:0000313" key="7">
    <source>
        <dbReference type="EMBL" id="ROI15095.1"/>
    </source>
</evidence>
<dbReference type="GO" id="GO:0003677">
    <property type="term" value="F:DNA binding"/>
    <property type="evidence" value="ECO:0007669"/>
    <property type="project" value="UniProtKB-UniRule"/>
</dbReference>
<sequence length="206" mass="23634">QKQMKAASEHCSVPMCSVSSRYNSCTSFHSFPVNEEIRKKWILNIRRINFQITKHTVYAVYISNQMILFATYKHMMAFWEQIEPSTHRMICVTSSKVTRETGLYVKTRALPAIDEFFLFLMHLALGLKQKDLAHRFHGHAQTSPPVIPTPKIVPKACGEDHPRQYDHIVFTLDGQLITEESEDILMAQGLLLCVYFAFGIESNPVS</sequence>
<comment type="caution">
    <text evidence="7">The sequence shown here is derived from an EMBL/GenBank/DDBJ whole genome shotgun (WGS) entry which is preliminary data.</text>
</comment>
<dbReference type="InterPro" id="IPR006612">
    <property type="entry name" value="THAP_Znf"/>
</dbReference>
<dbReference type="GO" id="GO:0008270">
    <property type="term" value="F:zinc ion binding"/>
    <property type="evidence" value="ECO:0007669"/>
    <property type="project" value="UniProtKB-KW"/>
</dbReference>
<dbReference type="Pfam" id="PF05485">
    <property type="entry name" value="THAP"/>
    <property type="match status" value="1"/>
</dbReference>
<accession>A0A3N0XDB8</accession>
<dbReference type="PANTHER" id="PTHR23080:SF133">
    <property type="entry name" value="SI:CH211-262I1.5-RELATED"/>
    <property type="match status" value="1"/>
</dbReference>
<keyword evidence="2 5" id="KW-0863">Zinc-finger</keyword>
<evidence type="ECO:0000256" key="5">
    <source>
        <dbReference type="PROSITE-ProRule" id="PRU00309"/>
    </source>
</evidence>
<dbReference type="SUPFAM" id="SSF57716">
    <property type="entry name" value="Glucocorticoid receptor-like (DNA-binding domain)"/>
    <property type="match status" value="1"/>
</dbReference>
<gene>
    <name evidence="7" type="ORF">DPX16_16941</name>
</gene>
<dbReference type="AlphaFoldDB" id="A0A3N0XDB8"/>
<organism evidence="7 8">
    <name type="scientific">Anabarilius grahami</name>
    <name type="common">Kanglang fish</name>
    <name type="synonym">Barilius grahami</name>
    <dbReference type="NCBI Taxonomy" id="495550"/>
    <lineage>
        <taxon>Eukaryota</taxon>
        <taxon>Metazoa</taxon>
        <taxon>Chordata</taxon>
        <taxon>Craniata</taxon>
        <taxon>Vertebrata</taxon>
        <taxon>Euteleostomi</taxon>
        <taxon>Actinopterygii</taxon>
        <taxon>Neopterygii</taxon>
        <taxon>Teleostei</taxon>
        <taxon>Ostariophysi</taxon>
        <taxon>Cypriniformes</taxon>
        <taxon>Xenocyprididae</taxon>
        <taxon>Xenocypridinae</taxon>
        <taxon>Xenocypridinae incertae sedis</taxon>
        <taxon>Anabarilius</taxon>
    </lineage>
</organism>
<name>A0A3N0XDB8_ANAGA</name>
<keyword evidence="4 5" id="KW-0238">DNA-binding</keyword>
<evidence type="ECO:0000256" key="3">
    <source>
        <dbReference type="ARBA" id="ARBA00022833"/>
    </source>
</evidence>
<keyword evidence="3" id="KW-0862">Zinc</keyword>
<keyword evidence="8" id="KW-1185">Reference proteome</keyword>
<feature type="non-terminal residue" evidence="7">
    <location>
        <position position="1"/>
    </location>
</feature>
<evidence type="ECO:0000256" key="4">
    <source>
        <dbReference type="ARBA" id="ARBA00023125"/>
    </source>
</evidence>